<organism evidence="1 2">
    <name type="scientific">Mycobacterium parmense</name>
    <dbReference type="NCBI Taxonomy" id="185642"/>
    <lineage>
        <taxon>Bacteria</taxon>
        <taxon>Bacillati</taxon>
        <taxon>Actinomycetota</taxon>
        <taxon>Actinomycetes</taxon>
        <taxon>Mycobacteriales</taxon>
        <taxon>Mycobacteriaceae</taxon>
        <taxon>Mycobacterium</taxon>
        <taxon>Mycobacterium simiae complex</taxon>
    </lineage>
</organism>
<name>A0A7I7YV67_9MYCO</name>
<dbReference type="Proteomes" id="UP000467105">
    <property type="component" value="Chromosome"/>
</dbReference>
<sequence length="115" mass="11416">MTVVPARTVNVAGAKAKSSMLTWLAPAGAAVRGAVAVVGETGAAGPAWCGAAEHPAIRSAPTAIEAMRVRGITIMPEDKAAGYTDASGRRGANTSITPSISRTIKVGNGFGAIGN</sequence>
<evidence type="ECO:0000313" key="1">
    <source>
        <dbReference type="EMBL" id="BBZ45768.1"/>
    </source>
</evidence>
<proteinExistence type="predicted"/>
<evidence type="ECO:0000313" key="2">
    <source>
        <dbReference type="Proteomes" id="UP000467105"/>
    </source>
</evidence>
<keyword evidence="2" id="KW-1185">Reference proteome</keyword>
<dbReference type="EMBL" id="AP022614">
    <property type="protein sequence ID" value="BBZ45768.1"/>
    <property type="molecule type" value="Genomic_DNA"/>
</dbReference>
<protein>
    <submittedName>
        <fullName evidence="1">Uncharacterized protein</fullName>
    </submittedName>
</protein>
<reference evidence="1 2" key="1">
    <citation type="journal article" date="2019" name="Emerg. Microbes Infect.">
        <title>Comprehensive subspecies identification of 175 nontuberculous mycobacteria species based on 7547 genomic profiles.</title>
        <authorList>
            <person name="Matsumoto Y."/>
            <person name="Kinjo T."/>
            <person name="Motooka D."/>
            <person name="Nabeya D."/>
            <person name="Jung N."/>
            <person name="Uechi K."/>
            <person name="Horii T."/>
            <person name="Iida T."/>
            <person name="Fujita J."/>
            <person name="Nakamura S."/>
        </authorList>
    </citation>
    <scope>NUCLEOTIDE SEQUENCE [LARGE SCALE GENOMIC DNA]</scope>
    <source>
        <strain evidence="1 2">JCM 14742</strain>
    </source>
</reference>
<gene>
    <name evidence="1" type="ORF">MPRM_30490</name>
</gene>
<dbReference type="AlphaFoldDB" id="A0A7I7YV67"/>
<accession>A0A7I7YV67</accession>